<evidence type="ECO:0000256" key="5">
    <source>
        <dbReference type="ARBA" id="ARBA00013199"/>
    </source>
</evidence>
<dbReference type="InterPro" id="IPR005955">
    <property type="entry name" value="GST_Zeta"/>
</dbReference>
<dbReference type="InParanoid" id="K1P0S1"/>
<dbReference type="PROSITE" id="PS50404">
    <property type="entry name" value="GST_NTER"/>
    <property type="match status" value="1"/>
</dbReference>
<dbReference type="SFLD" id="SFLDG00358">
    <property type="entry name" value="Main_(cytGST)"/>
    <property type="match status" value="1"/>
</dbReference>
<dbReference type="GO" id="GO:0005737">
    <property type="term" value="C:cytoplasm"/>
    <property type="evidence" value="ECO:0007669"/>
    <property type="project" value="InterPro"/>
</dbReference>
<dbReference type="GO" id="GO:0016034">
    <property type="term" value="F:maleylacetoacetate isomerase activity"/>
    <property type="evidence" value="ECO:0007669"/>
    <property type="project" value="UniProtKB-EC"/>
</dbReference>
<gene>
    <name evidence="8" type="ORF">CGI_10001031</name>
</gene>
<dbReference type="EMBL" id="JH823044">
    <property type="protein sequence ID" value="EKC17352.1"/>
    <property type="molecule type" value="Genomic_DNA"/>
</dbReference>
<dbReference type="CDD" id="cd03042">
    <property type="entry name" value="GST_N_Zeta"/>
    <property type="match status" value="1"/>
</dbReference>
<dbReference type="GO" id="GO:0006749">
    <property type="term" value="P:glutathione metabolic process"/>
    <property type="evidence" value="ECO:0007669"/>
    <property type="project" value="TreeGrafter"/>
</dbReference>
<dbReference type="GO" id="GO:0006572">
    <property type="term" value="P:L-tyrosine catabolic process"/>
    <property type="evidence" value="ECO:0007669"/>
    <property type="project" value="UniProtKB-KW"/>
</dbReference>
<comment type="catalytic activity">
    <reaction evidence="1">
        <text>4-maleylacetoacetate = 4-fumarylacetoacetate</text>
        <dbReference type="Rhea" id="RHEA:14817"/>
        <dbReference type="ChEBI" id="CHEBI:17105"/>
        <dbReference type="ChEBI" id="CHEBI:18034"/>
        <dbReference type="EC" id="5.2.1.2"/>
    </reaction>
</comment>
<sequence>MIRLYDYYRSSAAYRVRIALNLKGLEYEQVTISLIDGAQKSEEYRAINPSGFVPALEVDGHLMTQSLSIINYLNAAYPEPPFAPTDLIAAAHVRSMAQIVASDIHPVNNLRILKYLKTDLGVEEDAKNTWYAHWITEGFTGLEALAKQHGGEYLSGDVPGLADICLVPQIYNARRFDVSLDAFPVLVGYDAKASALEAFVKAHPDNNQ</sequence>
<dbReference type="InterPro" id="IPR010987">
    <property type="entry name" value="Glutathione-S-Trfase_C-like"/>
</dbReference>
<dbReference type="PANTHER" id="PTHR42673:SF4">
    <property type="entry name" value="MALEYLACETOACETATE ISOMERASE"/>
    <property type="match status" value="1"/>
</dbReference>
<dbReference type="Gene3D" id="1.20.1050.10">
    <property type="match status" value="1"/>
</dbReference>
<keyword evidence="6" id="KW-0828">Tyrosine catabolism</keyword>
<dbReference type="InterPro" id="IPR040079">
    <property type="entry name" value="Glutathione_S-Trfase"/>
</dbReference>
<evidence type="ECO:0000256" key="3">
    <source>
        <dbReference type="ARBA" id="ARBA00004671"/>
    </source>
</evidence>
<dbReference type="PANTHER" id="PTHR42673">
    <property type="entry name" value="MALEYLACETOACETATE ISOMERASE"/>
    <property type="match status" value="1"/>
</dbReference>
<evidence type="ECO:0000313" key="8">
    <source>
        <dbReference type="EMBL" id="EKC17352.1"/>
    </source>
</evidence>
<evidence type="ECO:0000256" key="2">
    <source>
        <dbReference type="ARBA" id="ARBA00001955"/>
    </source>
</evidence>
<dbReference type="AlphaFoldDB" id="K1P0S1"/>
<dbReference type="UniPathway" id="UPA00139">
    <property type="reaction ID" value="UER00340"/>
</dbReference>
<dbReference type="InterPro" id="IPR034330">
    <property type="entry name" value="GST_Zeta_C"/>
</dbReference>
<dbReference type="Gene3D" id="3.40.30.10">
    <property type="entry name" value="Glutaredoxin"/>
    <property type="match status" value="1"/>
</dbReference>
<dbReference type="InterPro" id="IPR004045">
    <property type="entry name" value="Glutathione_S-Trfase_N"/>
</dbReference>
<organism evidence="8">
    <name type="scientific">Magallana gigas</name>
    <name type="common">Pacific oyster</name>
    <name type="synonym">Crassostrea gigas</name>
    <dbReference type="NCBI Taxonomy" id="29159"/>
    <lineage>
        <taxon>Eukaryota</taxon>
        <taxon>Metazoa</taxon>
        <taxon>Spiralia</taxon>
        <taxon>Lophotrochozoa</taxon>
        <taxon>Mollusca</taxon>
        <taxon>Bivalvia</taxon>
        <taxon>Autobranchia</taxon>
        <taxon>Pteriomorphia</taxon>
        <taxon>Ostreida</taxon>
        <taxon>Ostreoidea</taxon>
        <taxon>Ostreidae</taxon>
        <taxon>Magallana</taxon>
    </lineage>
</organism>
<evidence type="ECO:0000256" key="4">
    <source>
        <dbReference type="ARBA" id="ARBA00010007"/>
    </source>
</evidence>
<keyword evidence="8" id="KW-0413">Isomerase</keyword>
<comment type="similarity">
    <text evidence="4">Belongs to the GST superfamily. Zeta family.</text>
</comment>
<dbReference type="SFLD" id="SFLDS00019">
    <property type="entry name" value="Glutathione_Transferase_(cytos"/>
    <property type="match status" value="1"/>
</dbReference>
<comment type="cofactor">
    <cofactor evidence="2">
        <name>glutathione</name>
        <dbReference type="ChEBI" id="CHEBI:57925"/>
    </cofactor>
</comment>
<dbReference type="InterPro" id="IPR036282">
    <property type="entry name" value="Glutathione-S-Trfase_C_sf"/>
</dbReference>
<evidence type="ECO:0000256" key="6">
    <source>
        <dbReference type="ARBA" id="ARBA00022878"/>
    </source>
</evidence>
<name>K1P0S1_MAGGI</name>
<evidence type="ECO:0000256" key="7">
    <source>
        <dbReference type="ARBA" id="ARBA00023232"/>
    </source>
</evidence>
<reference evidence="8" key="1">
    <citation type="journal article" date="2012" name="Nature">
        <title>The oyster genome reveals stress adaptation and complexity of shell formation.</title>
        <authorList>
            <person name="Zhang G."/>
            <person name="Fang X."/>
            <person name="Guo X."/>
            <person name="Li L."/>
            <person name="Luo R."/>
            <person name="Xu F."/>
            <person name="Yang P."/>
            <person name="Zhang L."/>
            <person name="Wang X."/>
            <person name="Qi H."/>
            <person name="Xiong Z."/>
            <person name="Que H."/>
            <person name="Xie Y."/>
            <person name="Holland P.W."/>
            <person name="Paps J."/>
            <person name="Zhu Y."/>
            <person name="Wu F."/>
            <person name="Chen Y."/>
            <person name="Wang J."/>
            <person name="Peng C."/>
            <person name="Meng J."/>
            <person name="Yang L."/>
            <person name="Liu J."/>
            <person name="Wen B."/>
            <person name="Zhang N."/>
            <person name="Huang Z."/>
            <person name="Zhu Q."/>
            <person name="Feng Y."/>
            <person name="Mount A."/>
            <person name="Hedgecock D."/>
            <person name="Xu Z."/>
            <person name="Liu Y."/>
            <person name="Domazet-Loso T."/>
            <person name="Du Y."/>
            <person name="Sun X."/>
            <person name="Zhang S."/>
            <person name="Liu B."/>
            <person name="Cheng P."/>
            <person name="Jiang X."/>
            <person name="Li J."/>
            <person name="Fan D."/>
            <person name="Wang W."/>
            <person name="Fu W."/>
            <person name="Wang T."/>
            <person name="Wang B."/>
            <person name="Zhang J."/>
            <person name="Peng Z."/>
            <person name="Li Y."/>
            <person name="Li N."/>
            <person name="Wang J."/>
            <person name="Chen M."/>
            <person name="He Y."/>
            <person name="Tan F."/>
            <person name="Song X."/>
            <person name="Zheng Q."/>
            <person name="Huang R."/>
            <person name="Yang H."/>
            <person name="Du X."/>
            <person name="Chen L."/>
            <person name="Yang M."/>
            <person name="Gaffney P.M."/>
            <person name="Wang S."/>
            <person name="Luo L."/>
            <person name="She Z."/>
            <person name="Ming Y."/>
            <person name="Huang W."/>
            <person name="Zhang S."/>
            <person name="Huang B."/>
            <person name="Zhang Y."/>
            <person name="Qu T."/>
            <person name="Ni P."/>
            <person name="Miao G."/>
            <person name="Wang J."/>
            <person name="Wang Q."/>
            <person name="Steinberg C.E."/>
            <person name="Wang H."/>
            <person name="Li N."/>
            <person name="Qian L."/>
            <person name="Zhang G."/>
            <person name="Li Y."/>
            <person name="Yang H."/>
            <person name="Liu X."/>
            <person name="Wang J."/>
            <person name="Yin Y."/>
            <person name="Wang J."/>
        </authorList>
    </citation>
    <scope>NUCLEOTIDE SEQUENCE [LARGE SCALE GENOMIC DNA]</scope>
    <source>
        <strain evidence="8">05x7-T-G4-1.051#20</strain>
    </source>
</reference>
<dbReference type="CDD" id="cd03191">
    <property type="entry name" value="GST_C_Zeta"/>
    <property type="match status" value="1"/>
</dbReference>
<dbReference type="SUPFAM" id="SSF47616">
    <property type="entry name" value="GST C-terminal domain-like"/>
    <property type="match status" value="1"/>
</dbReference>
<dbReference type="PROSITE" id="PS50405">
    <property type="entry name" value="GST_CTER"/>
    <property type="match status" value="1"/>
</dbReference>
<comment type="pathway">
    <text evidence="3">Amino-acid degradation; L-phenylalanine degradation; acetoacetate and fumarate from L-phenylalanine: step 5/6.</text>
</comment>
<evidence type="ECO:0000256" key="1">
    <source>
        <dbReference type="ARBA" id="ARBA00001622"/>
    </source>
</evidence>
<keyword evidence="7" id="KW-0585">Phenylalanine catabolism</keyword>
<proteinExistence type="inferred from homology"/>
<accession>K1P0S1</accession>
<dbReference type="Pfam" id="PF13417">
    <property type="entry name" value="GST_N_3"/>
    <property type="match status" value="1"/>
</dbReference>
<dbReference type="InterPro" id="IPR036249">
    <property type="entry name" value="Thioredoxin-like_sf"/>
</dbReference>
<dbReference type="NCBIfam" id="TIGR01262">
    <property type="entry name" value="maiA"/>
    <property type="match status" value="1"/>
</dbReference>
<dbReference type="FunCoup" id="K1P0S1">
    <property type="interactions" value="797"/>
</dbReference>
<protein>
    <recommendedName>
        <fullName evidence="5">maleylacetoacetate isomerase</fullName>
        <ecNumber evidence="5">5.2.1.2</ecNumber>
    </recommendedName>
</protein>
<dbReference type="GO" id="GO:0006559">
    <property type="term" value="P:L-phenylalanine catabolic process"/>
    <property type="evidence" value="ECO:0007669"/>
    <property type="project" value="UniProtKB-UniPathway"/>
</dbReference>
<dbReference type="EC" id="5.2.1.2" evidence="5"/>
<dbReference type="GO" id="GO:0004364">
    <property type="term" value="F:glutathione transferase activity"/>
    <property type="evidence" value="ECO:0007669"/>
    <property type="project" value="TreeGrafter"/>
</dbReference>
<dbReference type="InterPro" id="IPR034333">
    <property type="entry name" value="GST_Zeta_N"/>
</dbReference>
<dbReference type="SUPFAM" id="SSF52833">
    <property type="entry name" value="Thioredoxin-like"/>
    <property type="match status" value="1"/>
</dbReference>
<dbReference type="HOGENOM" id="CLU_011226_20_1_1"/>